<gene>
    <name evidence="1" type="ORF">GLAREA_10994</name>
</gene>
<evidence type="ECO:0000313" key="1">
    <source>
        <dbReference type="EMBL" id="EPE35295.1"/>
    </source>
</evidence>
<protein>
    <submittedName>
        <fullName evidence="1">Uncharacterized protein</fullName>
    </submittedName>
</protein>
<dbReference type="EMBL" id="KE145354">
    <property type="protein sequence ID" value="EPE35295.1"/>
    <property type="molecule type" value="Genomic_DNA"/>
</dbReference>
<dbReference type="OrthoDB" id="62952at2759"/>
<sequence length="387" mass="45268">MDAVRVSSGPTFETIPPEIRLSIYDYLYAEEYNKFHIPTEVHGSLETIFFDKGALSLFRVNSKISNESLAAFHRTNDFIALLCDSVFLTTFLRYAFPLKESRNLESWTRVKLIFGKRRTQAEDDLAWTSMSNRQVLFMPKYLSRLVQLINSCNVKLSGAYFPSFWRVLNIKIKTNPNSRFLRSDLATAKRLVLLFSQQLIPSSSWREVPNESQFEGYHAHYELILPSRTAIDRSLAPRNVRPFPTFGDDGKILAEVKDLLRRGTNLLRQGDFKGRQDLCIAASLMGISMNEFRKRYRMRVELMTIERWTIINEIFKQFFEDEERLQNYEGLGAWMTAWLHWADYYAEVHNTLEPDMYAMRYLVAVEAYDHAIDKLEESPRLTQALDR</sequence>
<dbReference type="RefSeq" id="XP_008077374.1">
    <property type="nucleotide sequence ID" value="XM_008079183.1"/>
</dbReference>
<dbReference type="KEGG" id="glz:GLAREA_10994"/>
<dbReference type="AlphaFoldDB" id="S3DC70"/>
<dbReference type="GeneID" id="19470036"/>
<keyword evidence="2" id="KW-1185">Reference proteome</keyword>
<reference evidence="1 2" key="1">
    <citation type="journal article" date="2013" name="BMC Genomics">
        <title>Genomics-driven discovery of the pneumocandin biosynthetic gene cluster in the fungus Glarea lozoyensis.</title>
        <authorList>
            <person name="Chen L."/>
            <person name="Yue Q."/>
            <person name="Zhang X."/>
            <person name="Xiang M."/>
            <person name="Wang C."/>
            <person name="Li S."/>
            <person name="Che Y."/>
            <person name="Ortiz-Lopez F.J."/>
            <person name="Bills G.F."/>
            <person name="Liu X."/>
            <person name="An Z."/>
        </authorList>
    </citation>
    <scope>NUCLEOTIDE SEQUENCE [LARGE SCALE GENOMIC DNA]</scope>
    <source>
        <strain evidence="2">ATCC 20868 / MF5171</strain>
    </source>
</reference>
<evidence type="ECO:0000313" key="2">
    <source>
        <dbReference type="Proteomes" id="UP000016922"/>
    </source>
</evidence>
<dbReference type="HOGENOM" id="CLU_713813_0_0_1"/>
<dbReference type="Proteomes" id="UP000016922">
    <property type="component" value="Unassembled WGS sequence"/>
</dbReference>
<proteinExistence type="predicted"/>
<name>S3DC70_GLAL2</name>
<accession>S3DC70</accession>
<organism evidence="1 2">
    <name type="scientific">Glarea lozoyensis (strain ATCC 20868 / MF5171)</name>
    <dbReference type="NCBI Taxonomy" id="1116229"/>
    <lineage>
        <taxon>Eukaryota</taxon>
        <taxon>Fungi</taxon>
        <taxon>Dikarya</taxon>
        <taxon>Ascomycota</taxon>
        <taxon>Pezizomycotina</taxon>
        <taxon>Leotiomycetes</taxon>
        <taxon>Helotiales</taxon>
        <taxon>Helotiaceae</taxon>
        <taxon>Glarea</taxon>
    </lineage>
</organism>